<dbReference type="SUPFAM" id="SSF52058">
    <property type="entry name" value="L domain-like"/>
    <property type="match status" value="1"/>
</dbReference>
<sequence>MAATLATELQRLKSKAAALAATESMGRLRLSRRLSSLVERLWIIHRVCAYPEKQQAADRKEKVEKWLQKLQEAILRADDLLHKLKLRRLPRETKAPVVAHAAREFLLRITSVFRFAADRRLRATVKVFDELVMLAGKVFSEEDSAQVDVVHFPMLATFRGRKEENKKINQLLDHHGGPLVAILIVAIAGSGKSTLARVIYDGQRENFEAAMLVDRYYSCEAATNGWNRFRYLPVTELKIATSLIVGEEVAPPITDRDDDGEPFLFDSAVHRIRESLLGMRFLIVLLDINNIARPDLWQRLMQALQEACLYGGSTVIITTTITALQSTMLIEHHSFSLGGLSHLDSWLLFQEHAYFMLPDYLGHRSWVGAICRGHPLSLIILAMKIRCTATQSIWYASSTPPSGDIPRLCSDIKQVYERLIHGGARSPLSPDILRDCFTFLSLFPEDYRFRREEMVDLWAAENSISLDEADSYVKAFVQEGAFVLCEPQDEHDGESTPRRVAYKMPDLLPYFAQHVGSSSVHSTLTPEFFGSPLFKTKGFPSICQHLSCVCDPRSPEFPMDVLLKGSPWLLRTLLLLTASSNEKCEVTDDAEGIEFATFTLLRVLHVRGITFGKLFRGVGAHCNLVYLNVSHSDTETLPEWIGDLPELRILKLSHCQKLRRLPKSITRLRYLEKLDLESCSLLAGSSLEWVGKLFRLEHLNLSQIDFKSLPGSIGKLWRLKALVLADCQRIRRLPESIRKLLCLEKLDLEGCHFLEELPDNLDSVMKSLKLLNLLRCPSLTRMPLGIGRISSLKSLPRFVASDELGRSVMELQPLSDLEGELWLDKLNELVDPEVARQVMLEEKEKLEALTLRWERFDSEEHPDEMQQQPQENVLEALRPNASLRSLKLILYTGKQLPSWMTNELTYRTSLLDIRLFNLNSCGVPPLGQLPLLKVVKISGMDAVAELDDSFYGENGTFPSRESLTLPQMSNLTGWLMPMEDRHGLFPRLARLTFIQCPKLEPSSYSIPSITTLTMWMNNEKLYRSADLRNMARNVTQLSVSLCQDLGASSTTCQGFWGLTSLEELQISACQNLTCLPEEMKQLSSLRSLQIIGCSNMKSLPEWLEDLPSPRSISFSACPLLQQR</sequence>
<proteinExistence type="predicted"/>
<evidence type="ECO:0000313" key="6">
    <source>
        <dbReference type="Proteomes" id="UP000317650"/>
    </source>
</evidence>
<dbReference type="Proteomes" id="UP000317650">
    <property type="component" value="Chromosome 6"/>
</dbReference>
<dbReference type="Pfam" id="PF00931">
    <property type="entry name" value="NB-ARC"/>
    <property type="match status" value="1"/>
</dbReference>
<keyword evidence="6" id="KW-1185">Reference proteome</keyword>
<dbReference type="SUPFAM" id="SSF52540">
    <property type="entry name" value="P-loop containing nucleoside triphosphate hydrolases"/>
    <property type="match status" value="1"/>
</dbReference>
<dbReference type="Pfam" id="PF25019">
    <property type="entry name" value="LRR_R13L1-DRL21"/>
    <property type="match status" value="2"/>
</dbReference>
<feature type="domain" description="R13L1/DRL21-like LRR repeat region" evidence="4">
    <location>
        <begin position="810"/>
        <end position="940"/>
    </location>
</feature>
<dbReference type="InterPro" id="IPR002182">
    <property type="entry name" value="NB-ARC"/>
</dbReference>
<dbReference type="EMBL" id="PYDT01000009">
    <property type="protein sequence ID" value="THU51949.1"/>
    <property type="molecule type" value="Genomic_DNA"/>
</dbReference>
<keyword evidence="2" id="KW-0175">Coiled coil</keyword>
<reference evidence="5 6" key="1">
    <citation type="journal article" date="2019" name="Nat. Plants">
        <title>Genome sequencing of Musa balbisiana reveals subgenome evolution and function divergence in polyploid bananas.</title>
        <authorList>
            <person name="Yao X."/>
        </authorList>
    </citation>
    <scope>NUCLEOTIDE SEQUENCE [LARGE SCALE GENOMIC DNA]</scope>
    <source>
        <strain evidence="6">cv. DH-PKW</strain>
        <tissue evidence="5">Leaves</tissue>
    </source>
</reference>
<dbReference type="InterPro" id="IPR032675">
    <property type="entry name" value="LRR_dom_sf"/>
</dbReference>
<dbReference type="PANTHER" id="PTHR36766">
    <property type="entry name" value="PLANT BROAD-SPECTRUM MILDEW RESISTANCE PROTEIN RPW8"/>
    <property type="match status" value="1"/>
</dbReference>
<dbReference type="InterPro" id="IPR027417">
    <property type="entry name" value="P-loop_NTPase"/>
</dbReference>
<comment type="caution">
    <text evidence="5">The sequence shown here is derived from an EMBL/GenBank/DDBJ whole genome shotgun (WGS) entry which is preliminary data.</text>
</comment>
<evidence type="ECO:0000259" key="4">
    <source>
        <dbReference type="Pfam" id="PF25019"/>
    </source>
</evidence>
<accession>A0A4S8IU16</accession>
<gene>
    <name evidence="5" type="ORF">C4D60_Mb06t36460</name>
</gene>
<dbReference type="STRING" id="52838.A0A4S8IU16"/>
<dbReference type="PRINTS" id="PR00364">
    <property type="entry name" value="DISEASERSIST"/>
</dbReference>
<name>A0A4S8IU16_MUSBA</name>
<feature type="domain" description="R13L1/DRL21-like LRR repeat region" evidence="4">
    <location>
        <begin position="619"/>
        <end position="679"/>
    </location>
</feature>
<feature type="coiled-coil region" evidence="2">
    <location>
        <begin position="53"/>
        <end position="87"/>
    </location>
</feature>
<evidence type="ECO:0000256" key="2">
    <source>
        <dbReference type="SAM" id="Coils"/>
    </source>
</evidence>
<evidence type="ECO:0000313" key="5">
    <source>
        <dbReference type="EMBL" id="THU51949.1"/>
    </source>
</evidence>
<dbReference type="Gene3D" id="3.80.10.10">
    <property type="entry name" value="Ribonuclease Inhibitor"/>
    <property type="match status" value="3"/>
</dbReference>
<dbReference type="PANTHER" id="PTHR36766:SF40">
    <property type="entry name" value="DISEASE RESISTANCE PROTEIN RGA3"/>
    <property type="match status" value="1"/>
</dbReference>
<keyword evidence="1" id="KW-0433">Leucine-rich repeat</keyword>
<dbReference type="Gene3D" id="3.40.50.300">
    <property type="entry name" value="P-loop containing nucleotide triphosphate hydrolases"/>
    <property type="match status" value="1"/>
</dbReference>
<evidence type="ECO:0000259" key="3">
    <source>
        <dbReference type="Pfam" id="PF00931"/>
    </source>
</evidence>
<feature type="domain" description="NB-ARC" evidence="3">
    <location>
        <begin position="165"/>
        <end position="353"/>
    </location>
</feature>
<protein>
    <submittedName>
        <fullName evidence="5">Uncharacterized protein</fullName>
    </submittedName>
</protein>
<dbReference type="AlphaFoldDB" id="A0A4S8IU16"/>
<dbReference type="GO" id="GO:0043531">
    <property type="term" value="F:ADP binding"/>
    <property type="evidence" value="ECO:0007669"/>
    <property type="project" value="InterPro"/>
</dbReference>
<evidence type="ECO:0000256" key="1">
    <source>
        <dbReference type="ARBA" id="ARBA00022614"/>
    </source>
</evidence>
<organism evidence="5 6">
    <name type="scientific">Musa balbisiana</name>
    <name type="common">Banana</name>
    <dbReference type="NCBI Taxonomy" id="52838"/>
    <lineage>
        <taxon>Eukaryota</taxon>
        <taxon>Viridiplantae</taxon>
        <taxon>Streptophyta</taxon>
        <taxon>Embryophyta</taxon>
        <taxon>Tracheophyta</taxon>
        <taxon>Spermatophyta</taxon>
        <taxon>Magnoliopsida</taxon>
        <taxon>Liliopsida</taxon>
        <taxon>Zingiberales</taxon>
        <taxon>Musaceae</taxon>
        <taxon>Musa</taxon>
    </lineage>
</organism>
<dbReference type="InterPro" id="IPR001611">
    <property type="entry name" value="Leu-rich_rpt"/>
</dbReference>
<dbReference type="Pfam" id="PF00560">
    <property type="entry name" value="LRR_1"/>
    <property type="match status" value="1"/>
</dbReference>
<dbReference type="InterPro" id="IPR056789">
    <property type="entry name" value="LRR_R13L1-DRL21"/>
</dbReference>